<proteinExistence type="predicted"/>
<protein>
    <submittedName>
        <fullName evidence="1">Uncharacterized protein</fullName>
    </submittedName>
</protein>
<sequence>MVLLFKAFFNWCRDENRMKTIQPNVWKVFLDCHSSFAVPSTPQSTEDIEEFFNVFEEHILPLFEEFRTHYCSISPTFAFWDMFLHAVEILLQNIRAERDGLWLLHLKSVSAMLPYFFITNRTNYARWTPAYVLDMLNLPETVKSSFLSGEFAVRQKPGTFNGIWSDMATEKPIIKDSKGCGGIVGFSGEMRARSG</sequence>
<comment type="caution">
    <text evidence="1">The sequence shown here is derived from an EMBL/GenBank/DDBJ whole genome shotgun (WGS) entry which is preliminary data.</text>
</comment>
<evidence type="ECO:0000313" key="2">
    <source>
        <dbReference type="Proteomes" id="UP000683360"/>
    </source>
</evidence>
<dbReference type="OrthoDB" id="5986443at2759"/>
<gene>
    <name evidence="1" type="ORF">MEDL_26765</name>
</gene>
<dbReference type="PANTHER" id="PTHR47018">
    <property type="entry name" value="CXC DOMAIN-CONTAINING PROTEIN-RELATED"/>
    <property type="match status" value="1"/>
</dbReference>
<organism evidence="1 2">
    <name type="scientific">Mytilus edulis</name>
    <name type="common">Blue mussel</name>
    <dbReference type="NCBI Taxonomy" id="6550"/>
    <lineage>
        <taxon>Eukaryota</taxon>
        <taxon>Metazoa</taxon>
        <taxon>Spiralia</taxon>
        <taxon>Lophotrochozoa</taxon>
        <taxon>Mollusca</taxon>
        <taxon>Bivalvia</taxon>
        <taxon>Autobranchia</taxon>
        <taxon>Pteriomorphia</taxon>
        <taxon>Mytilida</taxon>
        <taxon>Mytiloidea</taxon>
        <taxon>Mytilidae</taxon>
        <taxon>Mytilinae</taxon>
        <taxon>Mytilus</taxon>
    </lineage>
</organism>
<reference evidence="1" key="1">
    <citation type="submission" date="2021-03" db="EMBL/GenBank/DDBJ databases">
        <authorList>
            <person name="Bekaert M."/>
        </authorList>
    </citation>
    <scope>NUCLEOTIDE SEQUENCE</scope>
</reference>
<dbReference type="EMBL" id="CAJPWZ010001315">
    <property type="protein sequence ID" value="CAG2212816.1"/>
    <property type="molecule type" value="Genomic_DNA"/>
</dbReference>
<evidence type="ECO:0000313" key="1">
    <source>
        <dbReference type="EMBL" id="CAG2212816.1"/>
    </source>
</evidence>
<name>A0A8S3RWX3_MYTED</name>
<keyword evidence="2" id="KW-1185">Reference proteome</keyword>
<dbReference type="PANTHER" id="PTHR47018:SF1">
    <property type="entry name" value="TESMIN_TSO1-LIKE CXC DOMAIN-CONTAINING PROTEIN"/>
    <property type="match status" value="1"/>
</dbReference>
<accession>A0A8S3RWX3</accession>
<dbReference type="AlphaFoldDB" id="A0A8S3RWX3"/>
<dbReference type="Proteomes" id="UP000683360">
    <property type="component" value="Unassembled WGS sequence"/>
</dbReference>